<reference evidence="2" key="1">
    <citation type="journal article" date="2020" name="Plant J.">
        <title>Transposons played a major role in the diversification between the closely related almond and peach genomes: results from the almond genome sequence.</title>
        <authorList>
            <person name="Alioto T."/>
            <person name="Alexiou K.G."/>
            <person name="Bardil A."/>
            <person name="Barteri F."/>
            <person name="Castanera R."/>
            <person name="Cruz F."/>
            <person name="Dhingra A."/>
            <person name="Duval H."/>
            <person name="Fernandez I Marti A."/>
            <person name="Frias L."/>
            <person name="Galan B."/>
            <person name="Garcia J.L."/>
            <person name="Howad W."/>
            <person name="Gomez-Garrido J."/>
            <person name="Gut M."/>
            <person name="Julca I."/>
            <person name="Morata J."/>
            <person name="Puigdomenech P."/>
            <person name="Ribeca P."/>
            <person name="Rubio Cabetas M.J."/>
            <person name="Vlasova A."/>
            <person name="Wirthensohn M."/>
            <person name="Garcia-Mas J."/>
            <person name="Gabaldon T."/>
            <person name="Casacuberta J.M."/>
            <person name="Arus P."/>
        </authorList>
    </citation>
    <scope>NUCLEOTIDE SEQUENCE [LARGE SCALE GENOMIC DNA]</scope>
    <source>
        <strain evidence="2">cv. Texas</strain>
    </source>
</reference>
<proteinExistence type="predicted"/>
<dbReference type="Proteomes" id="UP000327085">
    <property type="component" value="Chromosome 6"/>
</dbReference>
<name>A0A5E4FGS0_PRUDU</name>
<evidence type="ECO:0000313" key="2">
    <source>
        <dbReference type="Proteomes" id="UP000327085"/>
    </source>
</evidence>
<organism evidence="1 2">
    <name type="scientific">Prunus dulcis</name>
    <name type="common">Almond</name>
    <name type="synonym">Amygdalus dulcis</name>
    <dbReference type="NCBI Taxonomy" id="3755"/>
    <lineage>
        <taxon>Eukaryota</taxon>
        <taxon>Viridiplantae</taxon>
        <taxon>Streptophyta</taxon>
        <taxon>Embryophyta</taxon>
        <taxon>Tracheophyta</taxon>
        <taxon>Spermatophyta</taxon>
        <taxon>Magnoliopsida</taxon>
        <taxon>eudicotyledons</taxon>
        <taxon>Gunneridae</taxon>
        <taxon>Pentapetalae</taxon>
        <taxon>rosids</taxon>
        <taxon>fabids</taxon>
        <taxon>Rosales</taxon>
        <taxon>Rosaceae</taxon>
        <taxon>Amygdaloideae</taxon>
        <taxon>Amygdaleae</taxon>
        <taxon>Prunus</taxon>
    </lineage>
</organism>
<accession>A0A5E4FGS0</accession>
<dbReference type="Gramene" id="VVA27042">
    <property type="protein sequence ID" value="VVA27042"/>
    <property type="gene ID" value="Prudul26B030601"/>
</dbReference>
<dbReference type="OMA" id="GEMEYTR"/>
<dbReference type="InParanoid" id="A0A5E4FGS0"/>
<dbReference type="EMBL" id="CABIKO010000115">
    <property type="protein sequence ID" value="VVA27042.1"/>
    <property type="molecule type" value="Genomic_DNA"/>
</dbReference>
<dbReference type="AlphaFoldDB" id="A0A5E4FGS0"/>
<gene>
    <name evidence="1" type="ORF">ALMOND_2B030601</name>
</gene>
<evidence type="ECO:0000313" key="1">
    <source>
        <dbReference type="EMBL" id="VVA27042.1"/>
    </source>
</evidence>
<sequence>MLIIIKREREREREREHILALMFIMERDEVIEHHRRSPNLSRCMMSPSCFPVQGEMEYTRLHGCGRSKRSPRWRNLLRRLLSDRGRSRNMYGSKTTSFQYDAVSYSQNFDDGCHLQEQVNRRHIQAMFHDVRWDRLHE</sequence>
<protein>
    <submittedName>
        <fullName evidence="1">PREDICTED: PHAVU_002G143700g</fullName>
    </submittedName>
</protein>